<dbReference type="InterPro" id="IPR027368">
    <property type="entry name" value="MnmE_dom2"/>
</dbReference>
<evidence type="ECO:0000259" key="9">
    <source>
        <dbReference type="PROSITE" id="PS51709"/>
    </source>
</evidence>
<dbReference type="HAMAP" id="MF_00379">
    <property type="entry name" value="GTPase_MnmE"/>
    <property type="match status" value="1"/>
</dbReference>
<dbReference type="SUPFAM" id="SSF103025">
    <property type="entry name" value="Folate-binding domain"/>
    <property type="match status" value="1"/>
</dbReference>
<keyword evidence="2 7" id="KW-0819">tRNA processing</keyword>
<feature type="binding site" evidence="7">
    <location>
        <position position="257"/>
    </location>
    <ligand>
        <name>Mg(2+)</name>
        <dbReference type="ChEBI" id="CHEBI:18420"/>
    </ligand>
</feature>
<feature type="domain" description="TrmE-type G" evidence="9">
    <location>
        <begin position="222"/>
        <end position="375"/>
    </location>
</feature>
<dbReference type="Pfam" id="PF12631">
    <property type="entry name" value="MnmE_helical"/>
    <property type="match status" value="1"/>
</dbReference>
<feature type="binding site" evidence="7">
    <location>
        <position position="128"/>
    </location>
    <ligand>
        <name>(6S)-5-formyl-5,6,7,8-tetrahydrofolate</name>
        <dbReference type="ChEBI" id="CHEBI:57457"/>
    </ligand>
</feature>
<keyword evidence="11" id="KW-1185">Reference proteome</keyword>
<dbReference type="InterPro" id="IPR027417">
    <property type="entry name" value="P-loop_NTPase"/>
</dbReference>
<dbReference type="AlphaFoldDB" id="A0A5C1QPG1"/>
<dbReference type="GO" id="GO:0046872">
    <property type="term" value="F:metal ion binding"/>
    <property type="evidence" value="ECO:0007669"/>
    <property type="project" value="UniProtKB-KW"/>
</dbReference>
<dbReference type="InterPro" id="IPR031168">
    <property type="entry name" value="G_TrmE"/>
</dbReference>
<dbReference type="RefSeq" id="WP_149487412.1">
    <property type="nucleotide sequence ID" value="NZ_CP036150.1"/>
</dbReference>
<feature type="binding site" evidence="7">
    <location>
        <position position="454"/>
    </location>
    <ligand>
        <name>(6S)-5-formyl-5,6,7,8-tetrahydrofolate</name>
        <dbReference type="ChEBI" id="CHEBI:57457"/>
    </ligand>
</feature>
<keyword evidence="4 7" id="KW-0460">Magnesium</keyword>
<comment type="cofactor">
    <cofactor evidence="7">
        <name>K(+)</name>
        <dbReference type="ChEBI" id="CHEBI:29103"/>
    </cofactor>
    <text evidence="7">Binds 1 potassium ion per subunit.</text>
</comment>
<dbReference type="GO" id="GO:0002098">
    <property type="term" value="P:tRNA wobble uridine modification"/>
    <property type="evidence" value="ECO:0007669"/>
    <property type="project" value="TreeGrafter"/>
</dbReference>
<dbReference type="InterPro" id="IPR027266">
    <property type="entry name" value="TrmE/GcvT-like"/>
</dbReference>
<comment type="subunit">
    <text evidence="7">Homodimer. Heterotetramer of two MnmE and two MnmG subunits.</text>
</comment>
<dbReference type="InterPro" id="IPR005225">
    <property type="entry name" value="Small_GTP-bd"/>
</dbReference>
<dbReference type="EC" id="3.6.-.-" evidence="7"/>
<feature type="binding site" evidence="7">
    <location>
        <begin position="232"/>
        <end position="237"/>
    </location>
    <ligand>
        <name>GTP</name>
        <dbReference type="ChEBI" id="CHEBI:37565"/>
    </ligand>
</feature>
<evidence type="ECO:0000256" key="4">
    <source>
        <dbReference type="ARBA" id="ARBA00022842"/>
    </source>
</evidence>
<dbReference type="Proteomes" id="UP000324209">
    <property type="component" value="Chromosome"/>
</dbReference>
<dbReference type="CDD" id="cd04164">
    <property type="entry name" value="trmE"/>
    <property type="match status" value="1"/>
</dbReference>
<sequence>MNHETYDPDDRIAALATPWAESALAVIRTSGQGCIDAISPLFSADLIHQKSREMLYGILSDPHTGEALDEIMAVVFRAPGSYTGQESVELYCHGSLPGIQKILSLLFRSGFRQASPGEFTFRAFINGKMDLTRAEAVQEIISSKTGKAQSMALNRLSGSLEKRIDHFKQMAAGMAALFAIQLDYPDDEVDAPPMPMNEIRDMKRGLKELIDSYTVGKIYQEGVIIALAGRTNAGKSSLFNLFLKEDRSIVSDVHGTTRDYLESWISLGGIPIRLYDTAGLRQSEDPVEEEGIRRTREVMENAHILIYVLDGSIGLSSEEEDILRTEPSEGGKERILVWNKADISTVTPPEGAISISAVTGEGFTELEEVLRSRIFRDAAHVGSEAVVDSLRQKELLERAYSGVVKVEEAIHNGLPVDILAMDLHDVLQALGEITGEVSSSDILERMFSNFCVGK</sequence>
<dbReference type="Pfam" id="PF01926">
    <property type="entry name" value="MMR_HSR1"/>
    <property type="match status" value="1"/>
</dbReference>
<feature type="binding site" evidence="7">
    <location>
        <position position="28"/>
    </location>
    <ligand>
        <name>(6S)-5-formyl-5,6,7,8-tetrahydrofolate</name>
        <dbReference type="ChEBI" id="CHEBI:57457"/>
    </ligand>
</feature>
<evidence type="ECO:0000256" key="5">
    <source>
        <dbReference type="ARBA" id="ARBA00022958"/>
    </source>
</evidence>
<dbReference type="Pfam" id="PF10396">
    <property type="entry name" value="TrmE_N"/>
    <property type="match status" value="1"/>
</dbReference>
<dbReference type="NCBIfam" id="TIGR00450">
    <property type="entry name" value="mnmE_trmE_thdF"/>
    <property type="match status" value="1"/>
</dbReference>
<dbReference type="OrthoDB" id="9805918at2"/>
<feature type="binding site" evidence="7">
    <location>
        <position position="232"/>
    </location>
    <ligand>
        <name>K(+)</name>
        <dbReference type="ChEBI" id="CHEBI:29103"/>
    </ligand>
</feature>
<evidence type="ECO:0000256" key="2">
    <source>
        <dbReference type="ARBA" id="ARBA00022694"/>
    </source>
</evidence>
<evidence type="ECO:0000256" key="6">
    <source>
        <dbReference type="ARBA" id="ARBA00023134"/>
    </source>
</evidence>
<dbReference type="EMBL" id="CP036150">
    <property type="protein sequence ID" value="QEN09337.1"/>
    <property type="molecule type" value="Genomic_DNA"/>
</dbReference>
<dbReference type="CDD" id="cd14858">
    <property type="entry name" value="TrmE_N"/>
    <property type="match status" value="1"/>
</dbReference>
<dbReference type="KEGG" id="ock:EXM22_15635"/>
<dbReference type="Gene3D" id="3.40.50.300">
    <property type="entry name" value="P-loop containing nucleotide triphosphate hydrolases"/>
    <property type="match status" value="1"/>
</dbReference>
<organism evidence="10 11">
    <name type="scientific">Oceanispirochaeta crateris</name>
    <dbReference type="NCBI Taxonomy" id="2518645"/>
    <lineage>
        <taxon>Bacteria</taxon>
        <taxon>Pseudomonadati</taxon>
        <taxon>Spirochaetota</taxon>
        <taxon>Spirochaetia</taxon>
        <taxon>Spirochaetales</taxon>
        <taxon>Spirochaetaceae</taxon>
        <taxon>Oceanispirochaeta</taxon>
    </lineage>
</organism>
<feature type="binding site" evidence="7">
    <location>
        <begin position="276"/>
        <end position="279"/>
    </location>
    <ligand>
        <name>GTP</name>
        <dbReference type="ChEBI" id="CHEBI:37565"/>
    </ligand>
</feature>
<dbReference type="GO" id="GO:0003924">
    <property type="term" value="F:GTPase activity"/>
    <property type="evidence" value="ECO:0007669"/>
    <property type="project" value="UniProtKB-UniRule"/>
</dbReference>
<dbReference type="GO" id="GO:0030488">
    <property type="term" value="P:tRNA methylation"/>
    <property type="evidence" value="ECO:0007669"/>
    <property type="project" value="TreeGrafter"/>
</dbReference>
<evidence type="ECO:0000313" key="10">
    <source>
        <dbReference type="EMBL" id="QEN09337.1"/>
    </source>
</evidence>
<evidence type="ECO:0000313" key="11">
    <source>
        <dbReference type="Proteomes" id="UP000324209"/>
    </source>
</evidence>
<evidence type="ECO:0000256" key="7">
    <source>
        <dbReference type="HAMAP-Rule" id="MF_00379"/>
    </source>
</evidence>
<dbReference type="GO" id="GO:0005829">
    <property type="term" value="C:cytosol"/>
    <property type="evidence" value="ECO:0007669"/>
    <property type="project" value="TreeGrafter"/>
</dbReference>
<protein>
    <recommendedName>
        <fullName evidence="7">tRNA modification GTPase MnmE</fullName>
        <ecNumber evidence="7">3.6.-.-</ecNumber>
    </recommendedName>
</protein>
<evidence type="ECO:0000256" key="8">
    <source>
        <dbReference type="RuleBase" id="RU003313"/>
    </source>
</evidence>
<feature type="binding site" evidence="7">
    <location>
        <position position="251"/>
    </location>
    <ligand>
        <name>K(+)</name>
        <dbReference type="ChEBI" id="CHEBI:29103"/>
    </ligand>
</feature>
<dbReference type="GO" id="GO:0005525">
    <property type="term" value="F:GTP binding"/>
    <property type="evidence" value="ECO:0007669"/>
    <property type="project" value="UniProtKB-UniRule"/>
</dbReference>
<comment type="subcellular location">
    <subcellularLocation>
        <location evidence="7">Cytoplasm</location>
    </subcellularLocation>
</comment>
<comment type="similarity">
    <text evidence="1 7 8">Belongs to the TRAFAC class TrmE-Era-EngA-EngB-Septin-like GTPase superfamily. TrmE GTPase family.</text>
</comment>
<feature type="binding site" evidence="7">
    <location>
        <begin position="339"/>
        <end position="342"/>
    </location>
    <ligand>
        <name>GTP</name>
        <dbReference type="ChEBI" id="CHEBI:37565"/>
    </ligand>
</feature>
<keyword evidence="6 7" id="KW-0342">GTP-binding</keyword>
<evidence type="ECO:0000256" key="3">
    <source>
        <dbReference type="ARBA" id="ARBA00022741"/>
    </source>
</evidence>
<dbReference type="PANTHER" id="PTHR42714:SF2">
    <property type="entry name" value="TRNA MODIFICATION GTPASE GTPBP3, MITOCHONDRIAL"/>
    <property type="match status" value="1"/>
</dbReference>
<dbReference type="PROSITE" id="PS51709">
    <property type="entry name" value="G_TRME"/>
    <property type="match status" value="1"/>
</dbReference>
<gene>
    <name evidence="7 10" type="primary">mnmE</name>
    <name evidence="7" type="synonym">trmE</name>
    <name evidence="10" type="ORF">EXM22_15635</name>
</gene>
<reference evidence="10 11" key="1">
    <citation type="submission" date="2019-02" db="EMBL/GenBank/DDBJ databases">
        <title>Complete Genome Sequence and Methylome Analysis of free living Spirochaetas.</title>
        <authorList>
            <person name="Fomenkov A."/>
            <person name="Dubinina G."/>
            <person name="Leshcheva N."/>
            <person name="Mikheeva N."/>
            <person name="Grabovich M."/>
            <person name="Vincze T."/>
            <person name="Roberts R.J."/>
        </authorList>
    </citation>
    <scope>NUCLEOTIDE SEQUENCE [LARGE SCALE GENOMIC DNA]</scope>
    <source>
        <strain evidence="10 11">K2</strain>
    </source>
</reference>
<evidence type="ECO:0000256" key="1">
    <source>
        <dbReference type="ARBA" id="ARBA00011043"/>
    </source>
</evidence>
<dbReference type="PANTHER" id="PTHR42714">
    <property type="entry name" value="TRNA MODIFICATION GTPASE GTPBP3"/>
    <property type="match status" value="1"/>
</dbReference>
<feature type="binding site" evidence="7">
    <location>
        <position position="236"/>
    </location>
    <ligand>
        <name>Mg(2+)</name>
        <dbReference type="ChEBI" id="CHEBI:18420"/>
    </ligand>
</feature>
<keyword evidence="7" id="KW-0963">Cytoplasm</keyword>
<dbReference type="InterPro" id="IPR018948">
    <property type="entry name" value="GTP-bd_TrmE_N"/>
</dbReference>
<keyword evidence="7" id="KW-0479">Metal-binding</keyword>
<keyword evidence="3 7" id="KW-0547">Nucleotide-binding</keyword>
<dbReference type="InterPro" id="IPR004520">
    <property type="entry name" value="GTPase_MnmE"/>
</dbReference>
<dbReference type="Gene3D" id="1.20.120.430">
    <property type="entry name" value="tRNA modification GTPase MnmE domain 2"/>
    <property type="match status" value="1"/>
</dbReference>
<dbReference type="SUPFAM" id="SSF52540">
    <property type="entry name" value="P-loop containing nucleoside triphosphate hydrolases"/>
    <property type="match status" value="1"/>
</dbReference>
<dbReference type="InterPro" id="IPR006073">
    <property type="entry name" value="GTP-bd"/>
</dbReference>
<keyword evidence="7" id="KW-0378">Hydrolase</keyword>
<dbReference type="NCBIfam" id="TIGR00231">
    <property type="entry name" value="small_GTP"/>
    <property type="match status" value="1"/>
</dbReference>
<name>A0A5C1QPG1_9SPIO</name>
<dbReference type="Gene3D" id="3.30.1360.120">
    <property type="entry name" value="Probable tRNA modification gtpase trme, domain 1"/>
    <property type="match status" value="1"/>
</dbReference>
<feature type="binding site" evidence="7">
    <location>
        <position position="89"/>
    </location>
    <ligand>
        <name>(6S)-5-formyl-5,6,7,8-tetrahydrofolate</name>
        <dbReference type="ChEBI" id="CHEBI:57457"/>
    </ligand>
</feature>
<feature type="binding site" evidence="7">
    <location>
        <position position="256"/>
    </location>
    <ligand>
        <name>K(+)</name>
        <dbReference type="ChEBI" id="CHEBI:29103"/>
    </ligand>
</feature>
<comment type="function">
    <text evidence="7">Exhibits a very high intrinsic GTPase hydrolysis rate. Involved in the addition of a carboxymethylaminomethyl (cmnm) group at the wobble position (U34) of certain tRNAs, forming tRNA-cmnm(5)s(2)U34.</text>
</comment>
<proteinExistence type="inferred from homology"/>
<comment type="caution">
    <text evidence="7">Lacks conserved residue(s) required for the propagation of feature annotation.</text>
</comment>
<dbReference type="InterPro" id="IPR025867">
    <property type="entry name" value="MnmE_helical"/>
</dbReference>
<feature type="binding site" evidence="7">
    <location>
        <position position="253"/>
    </location>
    <ligand>
        <name>K(+)</name>
        <dbReference type="ChEBI" id="CHEBI:29103"/>
    </ligand>
</feature>
<accession>A0A5C1QPG1</accession>
<keyword evidence="5 7" id="KW-0630">Potassium</keyword>
<feature type="binding site" evidence="7">
    <location>
        <begin position="251"/>
        <end position="257"/>
    </location>
    <ligand>
        <name>GTP</name>
        <dbReference type="ChEBI" id="CHEBI:37565"/>
    </ligand>
</feature>